<accession>A0A2G8R9N9</accession>
<sequence>MNDHSPSAPLMLQTVLGLASEPEWHDLLHVLDHKGALEYISIPEAGAARKRLRLATDRGRDCAIALPREQALRDGAVLFHDGQLAIVVRIDGAARMRLRPATVSDAMRLGHWCGNLHWKVVFGDGVMDIILDGPSERYLDRLRDLHGLADFEIMGPE</sequence>
<dbReference type="Pfam" id="PF02814">
    <property type="entry name" value="UreE_N"/>
    <property type="match status" value="1"/>
</dbReference>
<dbReference type="Gene3D" id="2.60.260.20">
    <property type="entry name" value="Urease metallochaperone UreE, N-terminal domain"/>
    <property type="match status" value="1"/>
</dbReference>
<dbReference type="EMBL" id="AWWI01000127">
    <property type="protein sequence ID" value="PIL18257.1"/>
    <property type="molecule type" value="Genomic_DNA"/>
</dbReference>
<keyword evidence="3" id="KW-1185">Reference proteome</keyword>
<organism evidence="2 3">
    <name type="scientific">Puniceibacterium antarcticum</name>
    <dbReference type="NCBI Taxonomy" id="1206336"/>
    <lineage>
        <taxon>Bacteria</taxon>
        <taxon>Pseudomonadati</taxon>
        <taxon>Pseudomonadota</taxon>
        <taxon>Alphaproteobacteria</taxon>
        <taxon>Rhodobacterales</taxon>
        <taxon>Paracoccaceae</taxon>
        <taxon>Puniceibacterium</taxon>
    </lineage>
</organism>
<dbReference type="Proteomes" id="UP000231259">
    <property type="component" value="Unassembled WGS sequence"/>
</dbReference>
<comment type="caution">
    <text evidence="2">The sequence shown here is derived from an EMBL/GenBank/DDBJ whole genome shotgun (WGS) entry which is preliminary data.</text>
</comment>
<evidence type="ECO:0000259" key="1">
    <source>
        <dbReference type="SMART" id="SM00988"/>
    </source>
</evidence>
<gene>
    <name evidence="2" type="ORF">P775_20665</name>
</gene>
<dbReference type="InterPro" id="IPR004029">
    <property type="entry name" value="UreE_N"/>
</dbReference>
<reference evidence="2 3" key="1">
    <citation type="submission" date="2013-09" db="EMBL/GenBank/DDBJ databases">
        <title>Genome sequencing of Phaeobacter antarcticus sp. nov. SM1211.</title>
        <authorList>
            <person name="Zhang X.-Y."/>
            <person name="Liu C."/>
            <person name="Chen X.-L."/>
            <person name="Xie B.-B."/>
            <person name="Qin Q.-L."/>
            <person name="Rong J.-C."/>
            <person name="Zhang Y.-Z."/>
        </authorList>
    </citation>
    <scope>NUCLEOTIDE SEQUENCE [LARGE SCALE GENOMIC DNA]</scope>
    <source>
        <strain evidence="2 3">SM1211</strain>
    </source>
</reference>
<dbReference type="OrthoDB" id="7376380at2"/>
<dbReference type="SMART" id="SM00988">
    <property type="entry name" value="UreE_N"/>
    <property type="match status" value="1"/>
</dbReference>
<dbReference type="SUPFAM" id="SSF69737">
    <property type="entry name" value="Urease metallochaperone UreE, C-terminal domain"/>
    <property type="match status" value="1"/>
</dbReference>
<name>A0A2G8R9N9_9RHOB</name>
<protein>
    <submittedName>
        <fullName evidence="2">Urease accessory protein UreE</fullName>
    </submittedName>
</protein>
<dbReference type="RefSeq" id="WP_099912609.1">
    <property type="nucleotide sequence ID" value="NZ_AWWI01000127.1"/>
</dbReference>
<dbReference type="InterPro" id="IPR036118">
    <property type="entry name" value="UreE_N_sf"/>
</dbReference>
<feature type="domain" description="UreE urease accessory N-terminal" evidence="1">
    <location>
        <begin position="25"/>
        <end position="86"/>
    </location>
</feature>
<proteinExistence type="predicted"/>
<dbReference type="AlphaFoldDB" id="A0A2G8R9N9"/>
<evidence type="ECO:0000313" key="3">
    <source>
        <dbReference type="Proteomes" id="UP000231259"/>
    </source>
</evidence>
<evidence type="ECO:0000313" key="2">
    <source>
        <dbReference type="EMBL" id="PIL18257.1"/>
    </source>
</evidence>
<dbReference type="SUPFAM" id="SSF69287">
    <property type="entry name" value="Urease metallochaperone UreE, N-terminal domain"/>
    <property type="match status" value="1"/>
</dbReference>